<dbReference type="EMBL" id="FRBI01000044">
    <property type="protein sequence ID" value="SHN35646.1"/>
    <property type="molecule type" value="Genomic_DNA"/>
</dbReference>
<dbReference type="OrthoDB" id="3201966at2"/>
<dbReference type="STRING" id="310782.SAMN05216499_1447"/>
<accession>A0A1M7QUU7</accession>
<dbReference type="Proteomes" id="UP000184111">
    <property type="component" value="Unassembled WGS sequence"/>
</dbReference>
<reference evidence="1 2" key="1">
    <citation type="submission" date="2016-11" db="EMBL/GenBank/DDBJ databases">
        <authorList>
            <person name="Jaros S."/>
            <person name="Januszkiewicz K."/>
            <person name="Wedrychowicz H."/>
        </authorList>
    </citation>
    <scope>NUCLEOTIDE SEQUENCE [LARGE SCALE GENOMIC DNA]</scope>
    <source>
        <strain evidence="1 2">CGMCC 4.2025</strain>
    </source>
</reference>
<organism evidence="1 2">
    <name type="scientific">Actinacidiphila paucisporea</name>
    <dbReference type="NCBI Taxonomy" id="310782"/>
    <lineage>
        <taxon>Bacteria</taxon>
        <taxon>Bacillati</taxon>
        <taxon>Actinomycetota</taxon>
        <taxon>Actinomycetes</taxon>
        <taxon>Kitasatosporales</taxon>
        <taxon>Streptomycetaceae</taxon>
        <taxon>Actinacidiphila</taxon>
    </lineage>
</organism>
<dbReference type="AlphaFoldDB" id="A0A1M7QUU7"/>
<proteinExistence type="predicted"/>
<gene>
    <name evidence="1" type="ORF">SAMN05216499_1447</name>
</gene>
<keyword evidence="2" id="KW-1185">Reference proteome</keyword>
<name>A0A1M7QUU7_9ACTN</name>
<evidence type="ECO:0000313" key="2">
    <source>
        <dbReference type="Proteomes" id="UP000184111"/>
    </source>
</evidence>
<dbReference type="RefSeq" id="WP_073502915.1">
    <property type="nucleotide sequence ID" value="NZ_FRBI01000044.1"/>
</dbReference>
<sequence>MPVPNPSTRIPEIRRLVRSSDVGADRDRWLALIAECNAFLSVISSAEDAHAEEWAQAFLEVLVAAQERRALHFPTQILKRRILLHDASISLFGVRPGDPLTDPDLIWHWFTESLGFGPAEYRHLLAAASSPERPPDDPARLRDLWVAAAIREAVLDLRRIAPAITDEALRDTSEEWRRAVVAAAPRRPTPPG</sequence>
<protein>
    <submittedName>
        <fullName evidence="1">Uncharacterized protein</fullName>
    </submittedName>
</protein>
<evidence type="ECO:0000313" key="1">
    <source>
        <dbReference type="EMBL" id="SHN35646.1"/>
    </source>
</evidence>